<keyword evidence="1" id="KW-0812">Transmembrane</keyword>
<dbReference type="Proteomes" id="UP000247932">
    <property type="component" value="Unassembled WGS sequence"/>
</dbReference>
<feature type="non-terminal residue" evidence="2">
    <location>
        <position position="1"/>
    </location>
</feature>
<comment type="caution">
    <text evidence="2">The sequence shown here is derived from an EMBL/GenBank/DDBJ whole genome shotgun (WGS) entry which is preliminary data.</text>
</comment>
<feature type="transmembrane region" description="Helical" evidence="1">
    <location>
        <begin position="49"/>
        <end position="70"/>
    </location>
</feature>
<dbReference type="AlphaFoldDB" id="A0A2V4E7G4"/>
<keyword evidence="3" id="KW-1185">Reference proteome</keyword>
<protein>
    <submittedName>
        <fullName evidence="2">Uncharacterized protein</fullName>
    </submittedName>
</protein>
<keyword evidence="1" id="KW-1133">Transmembrane helix</keyword>
<proteinExistence type="predicted"/>
<sequence>FANKFCQLNFRTILSFCTTTNHRVKLITIVNTTKISQQIEAIICCSVRLIQLVVIYFCGFLIINHGNVLISLRIIIKRIIADHAHNINLANDVLPSLMYIPKLISFDVTSRNSPEKYKWLNTGGVIIALLAFLAMQHFIELITLQITTVVIGHNSIIVCCVT</sequence>
<dbReference type="RefSeq" id="WP_181415904.1">
    <property type="nucleotide sequence ID" value="NZ_QGLR01000008.1"/>
</dbReference>
<evidence type="ECO:0000256" key="1">
    <source>
        <dbReference type="SAM" id="Phobius"/>
    </source>
</evidence>
<name>A0A2V4E7G4_9GAMM</name>
<organism evidence="2 3">
    <name type="scientific">Gilliamella apicola</name>
    <dbReference type="NCBI Taxonomy" id="1196095"/>
    <lineage>
        <taxon>Bacteria</taxon>
        <taxon>Pseudomonadati</taxon>
        <taxon>Pseudomonadota</taxon>
        <taxon>Gammaproteobacteria</taxon>
        <taxon>Orbales</taxon>
        <taxon>Orbaceae</taxon>
        <taxon>Gilliamella</taxon>
    </lineage>
</organism>
<reference evidence="2 3" key="1">
    <citation type="submission" date="2018-05" db="EMBL/GenBank/DDBJ databases">
        <title>Reference genomes for bee gut microbiota database.</title>
        <authorList>
            <person name="Ellegaard K.M."/>
        </authorList>
    </citation>
    <scope>NUCLEOTIDE SEQUENCE [LARGE SCALE GENOMIC DNA]</scope>
    <source>
        <strain evidence="2 3">ESL0182</strain>
    </source>
</reference>
<keyword evidence="1" id="KW-0472">Membrane</keyword>
<gene>
    <name evidence="2" type="ORF">DKK70_04030</name>
</gene>
<dbReference type="EMBL" id="QGLR01000008">
    <property type="protein sequence ID" value="PXZ07839.1"/>
    <property type="molecule type" value="Genomic_DNA"/>
</dbReference>
<evidence type="ECO:0000313" key="2">
    <source>
        <dbReference type="EMBL" id="PXZ07839.1"/>
    </source>
</evidence>
<feature type="transmembrane region" description="Helical" evidence="1">
    <location>
        <begin position="119"/>
        <end position="139"/>
    </location>
</feature>
<evidence type="ECO:0000313" key="3">
    <source>
        <dbReference type="Proteomes" id="UP000247932"/>
    </source>
</evidence>
<accession>A0A2V4E7G4</accession>